<organism evidence="2 3">
    <name type="scientific">Candidatus Cryptobacteroides excrementavium</name>
    <dbReference type="NCBI Taxonomy" id="2840759"/>
    <lineage>
        <taxon>Bacteria</taxon>
        <taxon>Pseudomonadati</taxon>
        <taxon>Bacteroidota</taxon>
        <taxon>Bacteroidia</taxon>
        <taxon>Bacteroidales</taxon>
        <taxon>Candidatus Cryptobacteroides</taxon>
    </lineage>
</organism>
<dbReference type="PANTHER" id="PTHR12526:SF638">
    <property type="entry name" value="SPORE COAT PROTEIN SA"/>
    <property type="match status" value="1"/>
</dbReference>
<dbReference type="Pfam" id="PF00534">
    <property type="entry name" value="Glycos_transf_1"/>
    <property type="match status" value="1"/>
</dbReference>
<dbReference type="AlphaFoldDB" id="A0A9D9J205"/>
<reference evidence="2" key="1">
    <citation type="submission" date="2020-10" db="EMBL/GenBank/DDBJ databases">
        <authorList>
            <person name="Gilroy R."/>
        </authorList>
    </citation>
    <scope>NUCLEOTIDE SEQUENCE</scope>
    <source>
        <strain evidence="2">B2-16538</strain>
    </source>
</reference>
<sequence>MKVLWVTNNSCSSAEMTGRQMETGGWLSALEKEVRDYVELEIAFLSNGRRQDDFTYRGVRYHPIAPFCSGSRILFRIKRLFMSWDRQDRLILKRLGKIIRDSSPDIVHIHGTEKCFGLIYREMHGKDGCIAVGGRKIPIVISIQGIMQEIVRKYFAGIPEEKAVKYGSIGAMLRKQSVMRRYRQLQHQAADEAVILSETKFIIGRTDWDRAMTAGFNPERIYFHVGEIMRPEFYRGKAREDNDAGKRPVRLISTFSEGLYKGYELLLKVAAELKRKDTDYIWTVIGYTQKSETVSISEKATGLHSSNLNVRFCGKMDAGSIVRELSRSDIYCQVSHIENSPNSLCEALLLGLPAIATNVGGTATVANNGISASLVSDTSPAEYARAIIRLAASPEGIISGKGSRIAALIHHDPERIRKQLTDTYTEIIGMAGNQERAVPEGTEKNEDSI</sequence>
<dbReference type="Gene3D" id="3.40.50.2000">
    <property type="entry name" value="Glycogen Phosphorylase B"/>
    <property type="match status" value="2"/>
</dbReference>
<accession>A0A9D9J205</accession>
<evidence type="ECO:0000259" key="1">
    <source>
        <dbReference type="Pfam" id="PF00534"/>
    </source>
</evidence>
<dbReference type="PANTHER" id="PTHR12526">
    <property type="entry name" value="GLYCOSYLTRANSFERASE"/>
    <property type="match status" value="1"/>
</dbReference>
<dbReference type="GO" id="GO:0016757">
    <property type="term" value="F:glycosyltransferase activity"/>
    <property type="evidence" value="ECO:0007669"/>
    <property type="project" value="InterPro"/>
</dbReference>
<name>A0A9D9J205_9BACT</name>
<reference evidence="2" key="2">
    <citation type="journal article" date="2021" name="PeerJ">
        <title>Extensive microbial diversity within the chicken gut microbiome revealed by metagenomics and culture.</title>
        <authorList>
            <person name="Gilroy R."/>
            <person name="Ravi A."/>
            <person name="Getino M."/>
            <person name="Pursley I."/>
            <person name="Horton D.L."/>
            <person name="Alikhan N.F."/>
            <person name="Baker D."/>
            <person name="Gharbi K."/>
            <person name="Hall N."/>
            <person name="Watson M."/>
            <person name="Adriaenssens E.M."/>
            <person name="Foster-Nyarko E."/>
            <person name="Jarju S."/>
            <person name="Secka A."/>
            <person name="Antonio M."/>
            <person name="Oren A."/>
            <person name="Chaudhuri R.R."/>
            <person name="La Ragione R."/>
            <person name="Hildebrand F."/>
            <person name="Pallen M.J."/>
        </authorList>
    </citation>
    <scope>NUCLEOTIDE SEQUENCE</scope>
    <source>
        <strain evidence="2">B2-16538</strain>
    </source>
</reference>
<dbReference type="InterPro" id="IPR001296">
    <property type="entry name" value="Glyco_trans_1"/>
</dbReference>
<gene>
    <name evidence="2" type="ORF">IAB78_02285</name>
</gene>
<dbReference type="EMBL" id="JADILX010000041">
    <property type="protein sequence ID" value="MBO8485235.1"/>
    <property type="molecule type" value="Genomic_DNA"/>
</dbReference>
<evidence type="ECO:0000313" key="3">
    <source>
        <dbReference type="Proteomes" id="UP000823750"/>
    </source>
</evidence>
<dbReference type="CDD" id="cd03801">
    <property type="entry name" value="GT4_PimA-like"/>
    <property type="match status" value="1"/>
</dbReference>
<feature type="domain" description="Glycosyl transferase family 1" evidence="1">
    <location>
        <begin position="260"/>
        <end position="394"/>
    </location>
</feature>
<comment type="caution">
    <text evidence="2">The sequence shown here is derived from an EMBL/GenBank/DDBJ whole genome shotgun (WGS) entry which is preliminary data.</text>
</comment>
<evidence type="ECO:0000313" key="2">
    <source>
        <dbReference type="EMBL" id="MBO8485235.1"/>
    </source>
</evidence>
<dbReference type="Proteomes" id="UP000823750">
    <property type="component" value="Unassembled WGS sequence"/>
</dbReference>
<protein>
    <submittedName>
        <fullName evidence="2">Glycosyltransferase family 4 protein</fullName>
    </submittedName>
</protein>
<proteinExistence type="predicted"/>
<dbReference type="SUPFAM" id="SSF53756">
    <property type="entry name" value="UDP-Glycosyltransferase/glycogen phosphorylase"/>
    <property type="match status" value="1"/>
</dbReference>